<reference evidence="3" key="1">
    <citation type="journal article" date="2007" name="Mol. Plant Microbe Interact.">
        <title>Genomic organization and evolutionary insights on GRP and NCR genes, two large nodule-specific gene families in Medicago truncatula.</title>
        <authorList>
            <person name="Alunni B."/>
            <person name="Kevei Z."/>
            <person name="Redondo-Nieto M."/>
            <person name="Kondorosi A."/>
            <person name="Mergaert P."/>
            <person name="Kondorosi E."/>
        </authorList>
    </citation>
    <scope>NUCLEOTIDE SEQUENCE</scope>
</reference>
<dbReference type="EMBL" id="CM001221">
    <property type="protein sequence ID" value="AES99721.1"/>
    <property type="molecule type" value="Genomic_DNA"/>
</dbReference>
<protein>
    <submittedName>
        <fullName evidence="4">Nodule-specific Glycine Rich Peptide</fullName>
    </submittedName>
    <submittedName>
        <fullName evidence="3">Nodule-specific glycine-rich protein 1K</fullName>
    </submittedName>
</protein>
<dbReference type="PaxDb" id="3880-AES99721"/>
<gene>
    <name evidence="6" type="primary">11424375</name>
    <name evidence="4" type="ordered locus">MTR_5g084020</name>
    <name evidence="5" type="ORF">MtrunA17_Chr5g0438141</name>
</gene>
<reference evidence="5" key="5">
    <citation type="journal article" date="2018" name="Nat. Plants">
        <title>Whole-genome landscape of Medicago truncatula symbiotic genes.</title>
        <authorList>
            <person name="Pecrix Y."/>
            <person name="Gamas P."/>
            <person name="Carrere S."/>
        </authorList>
    </citation>
    <scope>NUCLEOTIDE SEQUENCE</scope>
    <source>
        <tissue evidence="5">Leaves</tissue>
    </source>
</reference>
<evidence type="ECO:0000256" key="2">
    <source>
        <dbReference type="SAM" id="SignalP"/>
    </source>
</evidence>
<sequence length="164" mass="16448">MKTKPCTFVFFLCEIIIISVVAIKSSIDEKQSGATKEYKTKIEVDMDKYWGRNGGGGYRGGEHYDVDMGGWLGRGTPRRRGNGGPGGEGGGGGNKGGSKGSENKEPGGGGGGGGGSKGSENKEPREGGGGGVVPEGPGGKGRGETKGPGGEGGGIENGDHVEHP</sequence>
<organism evidence="3">
    <name type="scientific">Medicago truncatula</name>
    <name type="common">Barrel medic</name>
    <name type="synonym">Medicago tribuloides</name>
    <dbReference type="NCBI Taxonomy" id="3880"/>
    <lineage>
        <taxon>Eukaryota</taxon>
        <taxon>Viridiplantae</taxon>
        <taxon>Streptophyta</taxon>
        <taxon>Embryophyta</taxon>
        <taxon>Tracheophyta</taxon>
        <taxon>Spermatophyta</taxon>
        <taxon>Magnoliopsida</taxon>
        <taxon>eudicotyledons</taxon>
        <taxon>Gunneridae</taxon>
        <taxon>Pentapetalae</taxon>
        <taxon>rosids</taxon>
        <taxon>fabids</taxon>
        <taxon>Fabales</taxon>
        <taxon>Fabaceae</taxon>
        <taxon>Papilionoideae</taxon>
        <taxon>50 kb inversion clade</taxon>
        <taxon>NPAAA clade</taxon>
        <taxon>Hologalegina</taxon>
        <taxon>IRL clade</taxon>
        <taxon>Trifolieae</taxon>
        <taxon>Medicago</taxon>
    </lineage>
</organism>
<dbReference type="Gramene" id="rna32744">
    <property type="protein sequence ID" value="RHN57232.1"/>
    <property type="gene ID" value="gene32744"/>
</dbReference>
<reference evidence="4 7" key="3">
    <citation type="journal article" date="2014" name="BMC Genomics">
        <title>An improved genome release (version Mt4.0) for the model legume Medicago truncatula.</title>
        <authorList>
            <person name="Tang H."/>
            <person name="Krishnakumar V."/>
            <person name="Bidwell S."/>
            <person name="Rosen B."/>
            <person name="Chan A."/>
            <person name="Zhou S."/>
            <person name="Gentzbittel L."/>
            <person name="Childs K.L."/>
            <person name="Yandell M."/>
            <person name="Gundlach H."/>
            <person name="Mayer K.F."/>
            <person name="Schwartz D.C."/>
            <person name="Town C.D."/>
        </authorList>
    </citation>
    <scope>GENOME REANNOTATION</scope>
    <source>
        <strain evidence="6 7">cv. Jemalong A17</strain>
    </source>
</reference>
<dbReference type="EnsemblPlants" id="AES99721">
    <property type="protein sequence ID" value="AES99721"/>
    <property type="gene ID" value="MTR_5g084020"/>
</dbReference>
<feature type="compositionally biased region" description="Gly residues" evidence="1">
    <location>
        <begin position="82"/>
        <end position="99"/>
    </location>
</feature>
<evidence type="ECO:0000313" key="3">
    <source>
        <dbReference type="EMBL" id="ABS31485.1"/>
    </source>
</evidence>
<keyword evidence="2" id="KW-0732">Signal</keyword>
<dbReference type="EMBL" id="PSQE01000005">
    <property type="protein sequence ID" value="RHN57232.1"/>
    <property type="molecule type" value="Genomic_DNA"/>
</dbReference>
<evidence type="ECO:0000313" key="6">
    <source>
        <dbReference type="EnsemblPlants" id="AES99721"/>
    </source>
</evidence>
<feature type="compositionally biased region" description="Gly residues" evidence="1">
    <location>
        <begin position="106"/>
        <end position="117"/>
    </location>
</feature>
<accession>A7KHH8</accession>
<dbReference type="Proteomes" id="UP000002051">
    <property type="component" value="Chromosome 5"/>
</dbReference>
<keyword evidence="7" id="KW-1185">Reference proteome</keyword>
<dbReference type="OMA" id="GIENGDH"/>
<dbReference type="EMBL" id="EF414399">
    <property type="protein sequence ID" value="ABS31485.1"/>
    <property type="molecule type" value="mRNA"/>
</dbReference>
<evidence type="ECO:0000256" key="1">
    <source>
        <dbReference type="SAM" id="MobiDB-lite"/>
    </source>
</evidence>
<feature type="chain" id="PRO_5014565826" evidence="2">
    <location>
        <begin position="23"/>
        <end position="164"/>
    </location>
</feature>
<proteinExistence type="evidence at transcript level"/>
<reference evidence="4 7" key="2">
    <citation type="journal article" date="2011" name="Nature">
        <title>The Medicago genome provides insight into the evolution of rhizobial symbioses.</title>
        <authorList>
            <person name="Young N.D."/>
            <person name="Debelle F."/>
            <person name="Oldroyd G.E."/>
            <person name="Geurts R."/>
            <person name="Cannon S.B."/>
            <person name="Udvardi M.K."/>
            <person name="Benedito V.A."/>
            <person name="Mayer K.F."/>
            <person name="Gouzy J."/>
            <person name="Schoof H."/>
            <person name="Van de Peer Y."/>
            <person name="Proost S."/>
            <person name="Cook D.R."/>
            <person name="Meyers B.C."/>
            <person name="Spannagl M."/>
            <person name="Cheung F."/>
            <person name="De Mita S."/>
            <person name="Krishnakumar V."/>
            <person name="Gundlach H."/>
            <person name="Zhou S."/>
            <person name="Mudge J."/>
            <person name="Bharti A.K."/>
            <person name="Murray J.D."/>
            <person name="Naoumkina M.A."/>
            <person name="Rosen B."/>
            <person name="Silverstein K.A."/>
            <person name="Tang H."/>
            <person name="Rombauts S."/>
            <person name="Zhao P.X."/>
            <person name="Zhou P."/>
            <person name="Barbe V."/>
            <person name="Bardou P."/>
            <person name="Bechner M."/>
            <person name="Bellec A."/>
            <person name="Berger A."/>
            <person name="Berges H."/>
            <person name="Bidwell S."/>
            <person name="Bisseling T."/>
            <person name="Choisne N."/>
            <person name="Couloux A."/>
            <person name="Denny R."/>
            <person name="Deshpande S."/>
            <person name="Dai X."/>
            <person name="Doyle J.J."/>
            <person name="Dudez A.M."/>
            <person name="Farmer A.D."/>
            <person name="Fouteau S."/>
            <person name="Franken C."/>
            <person name="Gibelin C."/>
            <person name="Gish J."/>
            <person name="Goldstein S."/>
            <person name="Gonzalez A.J."/>
            <person name="Green P.J."/>
            <person name="Hallab A."/>
            <person name="Hartog M."/>
            <person name="Hua A."/>
            <person name="Humphray S.J."/>
            <person name="Jeong D.H."/>
            <person name="Jing Y."/>
            <person name="Jocker A."/>
            <person name="Kenton S.M."/>
            <person name="Kim D.J."/>
            <person name="Klee K."/>
            <person name="Lai H."/>
            <person name="Lang C."/>
            <person name="Lin S."/>
            <person name="Macmil S.L."/>
            <person name="Magdelenat G."/>
            <person name="Matthews L."/>
            <person name="McCorrison J."/>
            <person name="Monaghan E.L."/>
            <person name="Mun J.H."/>
            <person name="Najar F.Z."/>
            <person name="Nicholson C."/>
            <person name="Noirot C."/>
            <person name="O'Bleness M."/>
            <person name="Paule C.R."/>
            <person name="Poulain J."/>
            <person name="Prion F."/>
            <person name="Qin B."/>
            <person name="Qu C."/>
            <person name="Retzel E.F."/>
            <person name="Riddle C."/>
            <person name="Sallet E."/>
            <person name="Samain S."/>
            <person name="Samson N."/>
            <person name="Sanders I."/>
            <person name="Saurat O."/>
            <person name="Scarpelli C."/>
            <person name="Schiex T."/>
            <person name="Segurens B."/>
            <person name="Severin A.J."/>
            <person name="Sherrier D.J."/>
            <person name="Shi R."/>
            <person name="Sims S."/>
            <person name="Singer S.R."/>
            <person name="Sinharoy S."/>
            <person name="Sterck L."/>
            <person name="Viollet A."/>
            <person name="Wang B.B."/>
            <person name="Wang K."/>
            <person name="Wang M."/>
            <person name="Wang X."/>
            <person name="Warfsmann J."/>
            <person name="Weissenbach J."/>
            <person name="White D.D."/>
            <person name="White J.D."/>
            <person name="Wiley G.B."/>
            <person name="Wincker P."/>
            <person name="Xing Y."/>
            <person name="Yang L."/>
            <person name="Yao Z."/>
            <person name="Ying F."/>
            <person name="Zhai J."/>
            <person name="Zhou L."/>
            <person name="Zuber A."/>
            <person name="Denarie J."/>
            <person name="Dixon R.A."/>
            <person name="May G.D."/>
            <person name="Schwartz D.C."/>
            <person name="Rogers J."/>
            <person name="Quetier F."/>
            <person name="Town C.D."/>
            <person name="Roe B.A."/>
        </authorList>
    </citation>
    <scope>NUCLEOTIDE SEQUENCE [LARGE SCALE GENOMIC DNA]</scope>
    <source>
        <strain evidence="4">A17</strain>
        <strain evidence="6 7">cv. Jemalong A17</strain>
    </source>
</reference>
<feature type="region of interest" description="Disordered" evidence="1">
    <location>
        <begin position="57"/>
        <end position="164"/>
    </location>
</feature>
<evidence type="ECO:0000313" key="4">
    <source>
        <dbReference type="EMBL" id="AES99721.1"/>
    </source>
</evidence>
<evidence type="ECO:0000313" key="5">
    <source>
        <dbReference type="EMBL" id="RHN57232.1"/>
    </source>
</evidence>
<feature type="compositionally biased region" description="Gly residues" evidence="1">
    <location>
        <begin position="127"/>
        <end position="156"/>
    </location>
</feature>
<dbReference type="AlphaFoldDB" id="A7KHH8"/>
<dbReference type="KEGG" id="mtr:11424375"/>
<evidence type="ECO:0000313" key="7">
    <source>
        <dbReference type="Proteomes" id="UP000002051"/>
    </source>
</evidence>
<feature type="signal peptide" evidence="2">
    <location>
        <begin position="1"/>
        <end position="22"/>
    </location>
</feature>
<reference evidence="6" key="4">
    <citation type="submission" date="2015-04" db="UniProtKB">
        <authorList>
            <consortium name="EnsemblPlants"/>
        </authorList>
    </citation>
    <scope>IDENTIFICATION</scope>
    <source>
        <strain evidence="6">cv. Jemalong A17</strain>
    </source>
</reference>
<name>A7KHH8_MEDTR</name>
<dbReference type="Proteomes" id="UP000265566">
    <property type="component" value="Chromosome 5"/>
</dbReference>
<dbReference type="HOGENOM" id="CLU_1621476_0_0_1"/>